<dbReference type="RefSeq" id="WP_117382467.1">
    <property type="nucleotide sequence ID" value="NZ_QWDE01000001.1"/>
</dbReference>
<keyword evidence="4" id="KW-0813">Transport</keyword>
<name>A0A3E2NXI6_9SPHI</name>
<dbReference type="OrthoDB" id="9800132at2"/>
<evidence type="ECO:0000256" key="3">
    <source>
        <dbReference type="ARBA" id="ARBA00014962"/>
    </source>
</evidence>
<feature type="transmembrane region" description="Helical" evidence="11">
    <location>
        <begin position="12"/>
        <end position="31"/>
    </location>
</feature>
<dbReference type="InterPro" id="IPR003849">
    <property type="entry name" value="Preprotein_translocase_YajC"/>
</dbReference>
<keyword evidence="6 11" id="KW-0812">Transmembrane</keyword>
<evidence type="ECO:0000256" key="8">
    <source>
        <dbReference type="ARBA" id="ARBA00022989"/>
    </source>
</evidence>
<comment type="caution">
    <text evidence="12">The sequence shown here is derived from an EMBL/GenBank/DDBJ whole genome shotgun (WGS) entry which is preliminary data.</text>
</comment>
<comment type="similarity">
    <text evidence="2">Belongs to the YajC family.</text>
</comment>
<comment type="subcellular location">
    <subcellularLocation>
        <location evidence="1">Cell membrane</location>
        <topology evidence="1">Single-pass membrane protein</topology>
    </subcellularLocation>
</comment>
<dbReference type="NCBIfam" id="TIGR00739">
    <property type="entry name" value="yajC"/>
    <property type="match status" value="1"/>
</dbReference>
<accession>A0A3E2NXI6</accession>
<evidence type="ECO:0000256" key="10">
    <source>
        <dbReference type="ARBA" id="ARBA00023136"/>
    </source>
</evidence>
<protein>
    <recommendedName>
        <fullName evidence="3">Sec translocon accessory complex subunit YajC</fullName>
    </recommendedName>
</protein>
<evidence type="ECO:0000256" key="1">
    <source>
        <dbReference type="ARBA" id="ARBA00004162"/>
    </source>
</evidence>
<dbReference type="PANTHER" id="PTHR33909:SF1">
    <property type="entry name" value="SEC TRANSLOCON ACCESSORY COMPLEX SUBUNIT YAJC"/>
    <property type="match status" value="1"/>
</dbReference>
<evidence type="ECO:0000313" key="13">
    <source>
        <dbReference type="Proteomes" id="UP000260823"/>
    </source>
</evidence>
<proteinExistence type="inferred from homology"/>
<dbReference type="PANTHER" id="PTHR33909">
    <property type="entry name" value="SEC TRANSLOCON ACCESSORY COMPLEX SUBUNIT YAJC"/>
    <property type="match status" value="1"/>
</dbReference>
<dbReference type="GO" id="GO:0005886">
    <property type="term" value="C:plasma membrane"/>
    <property type="evidence" value="ECO:0007669"/>
    <property type="project" value="UniProtKB-SubCell"/>
</dbReference>
<sequence>MTATILLQAGGGFGSQQLIMFGLIAVVFYFFMIRPQMKKQKDQKKYVEELKKGDKVVTTSGMHGRLYEIGDTTFLIEVENGARLRFNKSAISLEESKALNTPQAVTKA</sequence>
<dbReference type="PRINTS" id="PR01853">
    <property type="entry name" value="YAJCTRNLCASE"/>
</dbReference>
<evidence type="ECO:0000256" key="6">
    <source>
        <dbReference type="ARBA" id="ARBA00022692"/>
    </source>
</evidence>
<evidence type="ECO:0000256" key="5">
    <source>
        <dbReference type="ARBA" id="ARBA00022475"/>
    </source>
</evidence>
<gene>
    <name evidence="12" type="primary">yajC</name>
    <name evidence="12" type="ORF">DYU05_08225</name>
</gene>
<evidence type="ECO:0000313" key="12">
    <source>
        <dbReference type="EMBL" id="RFZ85570.1"/>
    </source>
</evidence>
<evidence type="ECO:0000256" key="7">
    <source>
        <dbReference type="ARBA" id="ARBA00022927"/>
    </source>
</evidence>
<keyword evidence="7" id="KW-0653">Protein transport</keyword>
<dbReference type="SMART" id="SM01323">
    <property type="entry name" value="YajC"/>
    <property type="match status" value="1"/>
</dbReference>
<keyword evidence="9" id="KW-0811">Translocation</keyword>
<dbReference type="AlphaFoldDB" id="A0A3E2NXI6"/>
<dbReference type="GO" id="GO:0015031">
    <property type="term" value="P:protein transport"/>
    <property type="evidence" value="ECO:0007669"/>
    <property type="project" value="UniProtKB-KW"/>
</dbReference>
<keyword evidence="13" id="KW-1185">Reference proteome</keyword>
<evidence type="ECO:0000256" key="11">
    <source>
        <dbReference type="SAM" id="Phobius"/>
    </source>
</evidence>
<keyword evidence="5" id="KW-1003">Cell membrane</keyword>
<organism evidence="12 13">
    <name type="scientific">Mucilaginibacter terrenus</name>
    <dbReference type="NCBI Taxonomy" id="2482727"/>
    <lineage>
        <taxon>Bacteria</taxon>
        <taxon>Pseudomonadati</taxon>
        <taxon>Bacteroidota</taxon>
        <taxon>Sphingobacteriia</taxon>
        <taxon>Sphingobacteriales</taxon>
        <taxon>Sphingobacteriaceae</taxon>
        <taxon>Mucilaginibacter</taxon>
    </lineage>
</organism>
<evidence type="ECO:0000256" key="4">
    <source>
        <dbReference type="ARBA" id="ARBA00022448"/>
    </source>
</evidence>
<dbReference type="EMBL" id="QWDE01000001">
    <property type="protein sequence ID" value="RFZ85570.1"/>
    <property type="molecule type" value="Genomic_DNA"/>
</dbReference>
<keyword evidence="10 11" id="KW-0472">Membrane</keyword>
<evidence type="ECO:0000256" key="9">
    <source>
        <dbReference type="ARBA" id="ARBA00023010"/>
    </source>
</evidence>
<keyword evidence="8 11" id="KW-1133">Transmembrane helix</keyword>
<evidence type="ECO:0000256" key="2">
    <source>
        <dbReference type="ARBA" id="ARBA00006742"/>
    </source>
</evidence>
<dbReference type="Proteomes" id="UP000260823">
    <property type="component" value="Unassembled WGS sequence"/>
</dbReference>
<dbReference type="Pfam" id="PF02699">
    <property type="entry name" value="YajC"/>
    <property type="match status" value="1"/>
</dbReference>
<reference evidence="12 13" key="1">
    <citation type="submission" date="2018-08" db="EMBL/GenBank/DDBJ databases">
        <title>Mucilaginibacter terrae sp. nov., isolated from manganese diggings.</title>
        <authorList>
            <person name="Huang Y."/>
            <person name="Zhou Z."/>
        </authorList>
    </citation>
    <scope>NUCLEOTIDE SEQUENCE [LARGE SCALE GENOMIC DNA]</scope>
    <source>
        <strain evidence="12 13">ZH6</strain>
    </source>
</reference>